<evidence type="ECO:0000256" key="1">
    <source>
        <dbReference type="ARBA" id="ARBA00004474"/>
    </source>
</evidence>
<proteinExistence type="predicted"/>
<keyword evidence="5" id="KW-1185">Reference proteome</keyword>
<organism evidence="4 5">
    <name type="scientific">[Myrmecia] bisecta</name>
    <dbReference type="NCBI Taxonomy" id="41462"/>
    <lineage>
        <taxon>Eukaryota</taxon>
        <taxon>Viridiplantae</taxon>
        <taxon>Chlorophyta</taxon>
        <taxon>core chlorophytes</taxon>
        <taxon>Trebouxiophyceae</taxon>
        <taxon>Trebouxiales</taxon>
        <taxon>Trebouxiaceae</taxon>
        <taxon>Myrmecia</taxon>
    </lineage>
</organism>
<comment type="subcellular location">
    <subcellularLocation>
        <location evidence="1">Plastid</location>
    </subcellularLocation>
</comment>
<dbReference type="PANTHER" id="PTHR31906">
    <property type="entry name" value="PLASTID-LIPID-ASSOCIATED PROTEIN 4, CHLOROPLASTIC-RELATED"/>
    <property type="match status" value="1"/>
</dbReference>
<dbReference type="InterPro" id="IPR006843">
    <property type="entry name" value="PAP/fibrillin_dom"/>
</dbReference>
<dbReference type="InterPro" id="IPR039633">
    <property type="entry name" value="PAP"/>
</dbReference>
<dbReference type="EMBL" id="JALJOR010000001">
    <property type="protein sequence ID" value="KAK9830153.1"/>
    <property type="molecule type" value="Genomic_DNA"/>
</dbReference>
<evidence type="ECO:0000313" key="4">
    <source>
        <dbReference type="EMBL" id="KAK9830153.1"/>
    </source>
</evidence>
<evidence type="ECO:0000256" key="2">
    <source>
        <dbReference type="ARBA" id="ARBA00022640"/>
    </source>
</evidence>
<reference evidence="4 5" key="1">
    <citation type="journal article" date="2024" name="Nat. Commun.">
        <title>Phylogenomics reveals the evolutionary origins of lichenization in chlorophyte algae.</title>
        <authorList>
            <person name="Puginier C."/>
            <person name="Libourel C."/>
            <person name="Otte J."/>
            <person name="Skaloud P."/>
            <person name="Haon M."/>
            <person name="Grisel S."/>
            <person name="Petersen M."/>
            <person name="Berrin J.G."/>
            <person name="Delaux P.M."/>
            <person name="Dal Grande F."/>
            <person name="Keller J."/>
        </authorList>
    </citation>
    <scope>NUCLEOTIDE SEQUENCE [LARGE SCALE GENOMIC DNA]</scope>
    <source>
        <strain evidence="4 5">SAG 2043</strain>
    </source>
</reference>
<gene>
    <name evidence="4" type="ORF">WJX72_010026</name>
</gene>
<dbReference type="GO" id="GO:0009536">
    <property type="term" value="C:plastid"/>
    <property type="evidence" value="ECO:0007669"/>
    <property type="project" value="UniProtKB-SubCell"/>
</dbReference>
<comment type="caution">
    <text evidence="4">The sequence shown here is derived from an EMBL/GenBank/DDBJ whole genome shotgun (WGS) entry which is preliminary data.</text>
</comment>
<keyword evidence="2" id="KW-0934">Plastid</keyword>
<evidence type="ECO:0000313" key="5">
    <source>
        <dbReference type="Proteomes" id="UP001489004"/>
    </source>
</evidence>
<name>A0AAW1R9A4_9CHLO</name>
<accession>A0AAW1R9A4</accession>
<dbReference type="AlphaFoldDB" id="A0AAW1R9A4"/>
<protein>
    <recommendedName>
        <fullName evidence="3">Plastid lipid-associated protein/fibrillin conserved domain-containing protein</fullName>
    </recommendedName>
</protein>
<evidence type="ECO:0000259" key="3">
    <source>
        <dbReference type="Pfam" id="PF04755"/>
    </source>
</evidence>
<dbReference type="Pfam" id="PF04755">
    <property type="entry name" value="PAP_fibrillin"/>
    <property type="match status" value="1"/>
</dbReference>
<feature type="domain" description="Plastid lipid-associated protein/fibrillin conserved" evidence="3">
    <location>
        <begin position="17"/>
        <end position="176"/>
    </location>
</feature>
<sequence>MAPRAALSAPSDTQRAQRKKQLLEAIQPLARGVQASQEDKARIEALARAAEQANPTPKPLASDLINGQWRLVFTTSQSILGTSRPWFLRPSGPIYQVIDAVNLKALNRETWPFFNQVQARLTAESGSKVKVQFTQFRIFGLLPVSAPPSARGELDTTYLDEEMRISRGDRGNLFVLLMDDRSVRP</sequence>
<dbReference type="Proteomes" id="UP001489004">
    <property type="component" value="Unassembled WGS sequence"/>
</dbReference>